<feature type="transmembrane region" description="Helical" evidence="9">
    <location>
        <begin position="7"/>
        <end position="27"/>
    </location>
</feature>
<dbReference type="FunFam" id="1.10.287.70:FF:000210">
    <property type="entry name" value="Open rectifier potassium channel protein 1"/>
    <property type="match status" value="1"/>
</dbReference>
<evidence type="ECO:0000256" key="4">
    <source>
        <dbReference type="ARBA" id="ARBA00022989"/>
    </source>
</evidence>
<evidence type="ECO:0000256" key="7">
    <source>
        <dbReference type="ARBA" id="ARBA00023303"/>
    </source>
</evidence>
<reference evidence="11" key="1">
    <citation type="submission" date="2022-07" db="EMBL/GenBank/DDBJ databases">
        <authorList>
            <person name="Trinca V."/>
            <person name="Uliana J.V.C."/>
            <person name="Torres T.T."/>
            <person name="Ward R.J."/>
            <person name="Monesi N."/>
        </authorList>
    </citation>
    <scope>NUCLEOTIDE SEQUENCE</scope>
    <source>
        <strain evidence="11">HSMRA1968</strain>
        <tissue evidence="11">Whole embryos</tissue>
    </source>
</reference>
<dbReference type="Gene3D" id="1.10.287.70">
    <property type="match status" value="1"/>
</dbReference>
<keyword evidence="3 8" id="KW-0812">Transmembrane</keyword>
<evidence type="ECO:0000256" key="9">
    <source>
        <dbReference type="SAM" id="Phobius"/>
    </source>
</evidence>
<organism evidence="11 12">
    <name type="scientific">Pseudolycoriella hygida</name>
    <dbReference type="NCBI Taxonomy" id="35572"/>
    <lineage>
        <taxon>Eukaryota</taxon>
        <taxon>Metazoa</taxon>
        <taxon>Ecdysozoa</taxon>
        <taxon>Arthropoda</taxon>
        <taxon>Hexapoda</taxon>
        <taxon>Insecta</taxon>
        <taxon>Pterygota</taxon>
        <taxon>Neoptera</taxon>
        <taxon>Endopterygota</taxon>
        <taxon>Diptera</taxon>
        <taxon>Nematocera</taxon>
        <taxon>Sciaroidea</taxon>
        <taxon>Sciaridae</taxon>
        <taxon>Pseudolycoriella</taxon>
    </lineage>
</organism>
<comment type="subcellular location">
    <subcellularLocation>
        <location evidence="1">Membrane</location>
        <topology evidence="1">Multi-pass membrane protein</topology>
    </subcellularLocation>
</comment>
<evidence type="ECO:0000259" key="10">
    <source>
        <dbReference type="Pfam" id="PF07885"/>
    </source>
</evidence>
<evidence type="ECO:0000313" key="11">
    <source>
        <dbReference type="EMBL" id="KAJ6645514.1"/>
    </source>
</evidence>
<keyword evidence="12" id="KW-1185">Reference proteome</keyword>
<feature type="transmembrane region" description="Helical" evidence="9">
    <location>
        <begin position="179"/>
        <end position="198"/>
    </location>
</feature>
<protein>
    <submittedName>
        <fullName evidence="11">Open rectifier potassium channel protein 1</fullName>
    </submittedName>
</protein>
<dbReference type="SUPFAM" id="SSF81324">
    <property type="entry name" value="Voltage-gated potassium channels"/>
    <property type="match status" value="2"/>
</dbReference>
<feature type="transmembrane region" description="Helical" evidence="9">
    <location>
        <begin position="241"/>
        <end position="267"/>
    </location>
</feature>
<evidence type="ECO:0000256" key="3">
    <source>
        <dbReference type="ARBA" id="ARBA00022692"/>
    </source>
</evidence>
<feature type="domain" description="Potassium channel" evidence="10">
    <location>
        <begin position="189"/>
        <end position="268"/>
    </location>
</feature>
<dbReference type="PANTHER" id="PTHR11003:SF331">
    <property type="entry name" value="OPEN RECTIFIER POTASSIUM CHANNEL PROTEIN 1"/>
    <property type="match status" value="1"/>
</dbReference>
<evidence type="ECO:0000256" key="1">
    <source>
        <dbReference type="ARBA" id="ARBA00004141"/>
    </source>
</evidence>
<keyword evidence="5 8" id="KW-0406">Ion transport</keyword>
<dbReference type="GO" id="GO:0005886">
    <property type="term" value="C:plasma membrane"/>
    <property type="evidence" value="ECO:0007669"/>
    <property type="project" value="TreeGrafter"/>
</dbReference>
<comment type="caution">
    <text evidence="11">The sequence shown here is derived from an EMBL/GenBank/DDBJ whole genome shotgun (WGS) entry which is preliminary data.</text>
</comment>
<dbReference type="InterPro" id="IPR003280">
    <property type="entry name" value="2pore_dom_K_chnl"/>
</dbReference>
<dbReference type="GO" id="GO:0022841">
    <property type="term" value="F:potassium ion leak channel activity"/>
    <property type="evidence" value="ECO:0007669"/>
    <property type="project" value="TreeGrafter"/>
</dbReference>
<evidence type="ECO:0000256" key="6">
    <source>
        <dbReference type="ARBA" id="ARBA00023136"/>
    </source>
</evidence>
<feature type="transmembrane region" description="Helical" evidence="9">
    <location>
        <begin position="210"/>
        <end position="229"/>
    </location>
</feature>
<dbReference type="GO" id="GO:0030322">
    <property type="term" value="P:stabilization of membrane potential"/>
    <property type="evidence" value="ECO:0007669"/>
    <property type="project" value="TreeGrafter"/>
</dbReference>
<evidence type="ECO:0000256" key="2">
    <source>
        <dbReference type="ARBA" id="ARBA00022448"/>
    </source>
</evidence>
<dbReference type="PANTHER" id="PTHR11003">
    <property type="entry name" value="POTASSIUM CHANNEL, SUBFAMILY K"/>
    <property type="match status" value="1"/>
</dbReference>
<evidence type="ECO:0000256" key="8">
    <source>
        <dbReference type="RuleBase" id="RU003857"/>
    </source>
</evidence>
<dbReference type="Proteomes" id="UP001151699">
    <property type="component" value="Chromosome A"/>
</dbReference>
<dbReference type="GO" id="GO:0015271">
    <property type="term" value="F:outward rectifier potassium channel activity"/>
    <property type="evidence" value="ECO:0007669"/>
    <property type="project" value="TreeGrafter"/>
</dbReference>
<evidence type="ECO:0000256" key="5">
    <source>
        <dbReference type="ARBA" id="ARBA00023065"/>
    </source>
</evidence>
<dbReference type="OrthoDB" id="297496at2759"/>
<name>A0A9Q0NA46_9DIPT</name>
<keyword evidence="7 8" id="KW-0407">Ion channel</keyword>
<dbReference type="PRINTS" id="PR01333">
    <property type="entry name" value="2POREKCHANEL"/>
</dbReference>
<keyword evidence="2 8" id="KW-0813">Transport</keyword>
<evidence type="ECO:0000313" key="12">
    <source>
        <dbReference type="Proteomes" id="UP001151699"/>
    </source>
</evidence>
<dbReference type="Pfam" id="PF07885">
    <property type="entry name" value="Ion_trans_2"/>
    <property type="match status" value="2"/>
</dbReference>
<keyword evidence="6 9" id="KW-0472">Membrane</keyword>
<accession>A0A9Q0NA46</accession>
<sequence length="732" mass="84304">MSPKQWFALLCFYITYLFLGANVFYHIEHTKELANRADLLQERIAVNELLVQYASPENIEMQNEILSTLSSYCDHPVTNYTLDEYPVDFEWTFFHSFWFSFITCSTVGYGNSSPHDQPGQAFLIFFALIGLPVNGFVLAYLGAFFSKTFTGIYNRYKGHESSETDGDDPTKKYGLFGKIAMFLIPGIAFFIFLPACLFSYFEDWPYVRSVYYSFVTLTTIGFGDFVPTFQDGQARKFGVYFTFYQIFILVWNFIGVGYFIMIIGFIAKGMQSKRIARLEHQLSMNIKETQHRIWTEVHKDVNFLRRILNEAHLTKLKPVYTDSLTRDSFNSLPRFSSCPDISIFRNEYQRKRAYSQDCGQLLESTTSTVRRVLSDGDLLRIDKDKTFECSGSLTQTKDLLSSVFNALGSIRPINEDVHSCLELGIDDELPNQTDDSYEWTWDGNNSQQMKEYMRNKRNSIASMFTFKLQSKKIADGLERQTQTQSSFISRINPFKQEAIHQEKRRCSVNSQNSNLQKYLENTSRGRESRLSQLTCENMELLENVTIADLIRAVEGTETQRHTTPETPLLDERKANSRLRVDPSVTLKHIGRGSLGPTHDYTTIFESKNMQRPRSDMLALNQGSAVDAPKSRQIITPKKATRRIRSTSSSIPTVHEHYSSIQSLPMLQRTMSLHPNQSTRNTVTSQHALPQMPMITLQAPNVSRSNLLWHPEYQDENPTAVKYRMKRKRADSS</sequence>
<feature type="transmembrane region" description="Helical" evidence="9">
    <location>
        <begin position="122"/>
        <end position="145"/>
    </location>
</feature>
<feature type="domain" description="Potassium channel" evidence="10">
    <location>
        <begin position="89"/>
        <end position="146"/>
    </location>
</feature>
<proteinExistence type="inferred from homology"/>
<dbReference type="InterPro" id="IPR013099">
    <property type="entry name" value="K_chnl_dom"/>
</dbReference>
<dbReference type="AlphaFoldDB" id="A0A9Q0NA46"/>
<dbReference type="EMBL" id="WJQU01000001">
    <property type="protein sequence ID" value="KAJ6645514.1"/>
    <property type="molecule type" value="Genomic_DNA"/>
</dbReference>
<comment type="similarity">
    <text evidence="8">Belongs to the two pore domain potassium channel (TC 1.A.1.8) family.</text>
</comment>
<gene>
    <name evidence="11" type="primary">Ork1_3</name>
    <name evidence="11" type="ORF">Bhyg_00720</name>
</gene>
<keyword evidence="4 9" id="KW-1133">Transmembrane helix</keyword>